<dbReference type="GO" id="GO:0030246">
    <property type="term" value="F:carbohydrate binding"/>
    <property type="evidence" value="ECO:0007669"/>
    <property type="project" value="UniProtKB-ARBA"/>
</dbReference>
<dbReference type="Pfam" id="PF13407">
    <property type="entry name" value="Peripla_BP_4"/>
    <property type="match status" value="1"/>
</dbReference>
<evidence type="ECO:0000259" key="6">
    <source>
        <dbReference type="Pfam" id="PF13407"/>
    </source>
</evidence>
<evidence type="ECO:0000256" key="2">
    <source>
        <dbReference type="ARBA" id="ARBA00007639"/>
    </source>
</evidence>
<feature type="compositionally biased region" description="Low complexity" evidence="4">
    <location>
        <begin position="24"/>
        <end position="40"/>
    </location>
</feature>
<dbReference type="InterPro" id="IPR028082">
    <property type="entry name" value="Peripla_BP_I"/>
</dbReference>
<dbReference type="Proteomes" id="UP000295621">
    <property type="component" value="Unassembled WGS sequence"/>
</dbReference>
<feature type="compositionally biased region" description="Acidic residues" evidence="4">
    <location>
        <begin position="41"/>
        <end position="55"/>
    </location>
</feature>
<organism evidence="7 8">
    <name type="scientific">Jiangella ureilytica</name>
    <dbReference type="NCBI Taxonomy" id="2530374"/>
    <lineage>
        <taxon>Bacteria</taxon>
        <taxon>Bacillati</taxon>
        <taxon>Actinomycetota</taxon>
        <taxon>Actinomycetes</taxon>
        <taxon>Jiangellales</taxon>
        <taxon>Jiangellaceae</taxon>
        <taxon>Jiangella</taxon>
    </lineage>
</organism>
<comment type="subcellular location">
    <subcellularLocation>
        <location evidence="1">Cell envelope</location>
    </subcellularLocation>
</comment>
<name>A0A4R4RTP8_9ACTN</name>
<reference evidence="7 8" key="1">
    <citation type="submission" date="2019-02" db="EMBL/GenBank/DDBJ databases">
        <title>Draft genome sequences of novel Actinobacteria.</title>
        <authorList>
            <person name="Sahin N."/>
            <person name="Ay H."/>
            <person name="Saygin H."/>
        </authorList>
    </citation>
    <scope>NUCLEOTIDE SEQUENCE [LARGE SCALE GENOMIC DNA]</scope>
    <source>
        <strain evidence="7 8">KC603</strain>
    </source>
</reference>
<feature type="signal peptide" evidence="5">
    <location>
        <begin position="1"/>
        <end position="22"/>
    </location>
</feature>
<dbReference type="PANTHER" id="PTHR46847:SF1">
    <property type="entry name" value="D-ALLOSE-BINDING PERIPLASMIC PROTEIN-RELATED"/>
    <property type="match status" value="1"/>
</dbReference>
<evidence type="ECO:0000256" key="1">
    <source>
        <dbReference type="ARBA" id="ARBA00004196"/>
    </source>
</evidence>
<dbReference type="PROSITE" id="PS51257">
    <property type="entry name" value="PROKAR_LIPOPROTEIN"/>
    <property type="match status" value="1"/>
</dbReference>
<dbReference type="RefSeq" id="WP_131980267.1">
    <property type="nucleotide sequence ID" value="NZ_SMKL01000009.1"/>
</dbReference>
<dbReference type="PROSITE" id="PS51318">
    <property type="entry name" value="TAT"/>
    <property type="match status" value="1"/>
</dbReference>
<dbReference type="PANTHER" id="PTHR46847">
    <property type="entry name" value="D-ALLOSE-BINDING PERIPLASMIC PROTEIN-RELATED"/>
    <property type="match status" value="1"/>
</dbReference>
<dbReference type="AlphaFoldDB" id="A0A4R4RTP8"/>
<proteinExistence type="inferred from homology"/>
<evidence type="ECO:0000256" key="3">
    <source>
        <dbReference type="ARBA" id="ARBA00022729"/>
    </source>
</evidence>
<feature type="chain" id="PRO_5039116201" evidence="5">
    <location>
        <begin position="23"/>
        <end position="411"/>
    </location>
</feature>
<evidence type="ECO:0000256" key="5">
    <source>
        <dbReference type="SAM" id="SignalP"/>
    </source>
</evidence>
<comment type="similarity">
    <text evidence="2">Belongs to the bacterial solute-binding protein 2 family.</text>
</comment>
<dbReference type="OrthoDB" id="7322203at2"/>
<feature type="region of interest" description="Disordered" evidence="4">
    <location>
        <begin position="24"/>
        <end position="56"/>
    </location>
</feature>
<feature type="domain" description="Periplasmic binding protein" evidence="6">
    <location>
        <begin position="106"/>
        <end position="329"/>
    </location>
</feature>
<dbReference type="EMBL" id="SMKL01000009">
    <property type="protein sequence ID" value="TDC53427.1"/>
    <property type="molecule type" value="Genomic_DNA"/>
</dbReference>
<evidence type="ECO:0000256" key="4">
    <source>
        <dbReference type="SAM" id="MobiDB-lite"/>
    </source>
</evidence>
<gene>
    <name evidence="7" type="ORF">E1212_05830</name>
</gene>
<protein>
    <submittedName>
        <fullName evidence="7">ABC transporter substrate-binding protein</fullName>
    </submittedName>
</protein>
<dbReference type="InterPro" id="IPR006311">
    <property type="entry name" value="TAT_signal"/>
</dbReference>
<evidence type="ECO:0000313" key="7">
    <source>
        <dbReference type="EMBL" id="TDC53427.1"/>
    </source>
</evidence>
<accession>A0A4R4RTP8</accession>
<comment type="caution">
    <text evidence="7">The sequence shown here is derived from an EMBL/GenBank/DDBJ whole genome shotgun (WGS) entry which is preliminary data.</text>
</comment>
<sequence>MRTTRALLAAAAAAALMLAACTTDEPADTAAPDESAAAEDPGAEGEEEPEQETADGEFFVRADFERQLAQRDVEPEGDPATPWLQAIEPEYVDTAEFAQDGNTLCFSNASVSNPWRVTGWITMQQQVEVLQQQGLIGEFRVSDAADDDNQQISDIQAFIDAGDCNAIIISPSTTATLTPAVEAACASGVPVIVFDRGVNTDCMVTFIHPIGGYAYGADAAEFLVENLEPGSTVLALRILPGVDVLENRWAAAQEIFADSELEVLGDEFTGGDGAEIKNIVTQYLQRGEVDGIWMDAGDGAVAAIEAFEDTGNDYPVMAGEDELSFMRKWQETGMTAIAPVYSNFQWRTPILAATMIWAGEQVPSEWVLPQDPITEADRDDFLERNADMPALHYAKFGGEDLPGFPAAWQDR</sequence>
<dbReference type="Gene3D" id="3.40.50.2300">
    <property type="match status" value="2"/>
</dbReference>
<dbReference type="GO" id="GO:0030313">
    <property type="term" value="C:cell envelope"/>
    <property type="evidence" value="ECO:0007669"/>
    <property type="project" value="UniProtKB-SubCell"/>
</dbReference>
<keyword evidence="3 5" id="KW-0732">Signal</keyword>
<evidence type="ECO:0000313" key="8">
    <source>
        <dbReference type="Proteomes" id="UP000295621"/>
    </source>
</evidence>
<keyword evidence="8" id="KW-1185">Reference proteome</keyword>
<dbReference type="InterPro" id="IPR025997">
    <property type="entry name" value="SBP_2_dom"/>
</dbReference>
<dbReference type="SUPFAM" id="SSF53822">
    <property type="entry name" value="Periplasmic binding protein-like I"/>
    <property type="match status" value="1"/>
</dbReference>